<evidence type="ECO:0000313" key="2">
    <source>
        <dbReference type="EMBL" id="MBM9506855.1"/>
    </source>
</evidence>
<proteinExistence type="predicted"/>
<dbReference type="Proteomes" id="UP000749040">
    <property type="component" value="Unassembled WGS sequence"/>
</dbReference>
<accession>A0ABS2TX67</accession>
<reference evidence="2 3" key="1">
    <citation type="submission" date="2021-01" db="EMBL/GenBank/DDBJ databases">
        <title>Streptomyces acididurans sp. nov., isolated from a peat swamp forest soil.</title>
        <authorList>
            <person name="Chantavorakit T."/>
            <person name="Duangmal K."/>
        </authorList>
    </citation>
    <scope>NUCLEOTIDE SEQUENCE [LARGE SCALE GENOMIC DNA]</scope>
    <source>
        <strain evidence="2 3">KK5PA1</strain>
    </source>
</reference>
<gene>
    <name evidence="2" type="ORF">ITX44_20360</name>
</gene>
<dbReference type="EMBL" id="JADKYB010000010">
    <property type="protein sequence ID" value="MBM9506855.1"/>
    <property type="molecule type" value="Genomic_DNA"/>
</dbReference>
<evidence type="ECO:0000313" key="3">
    <source>
        <dbReference type="Proteomes" id="UP000749040"/>
    </source>
</evidence>
<dbReference type="Pfam" id="PF16259">
    <property type="entry name" value="DUF4913"/>
    <property type="match status" value="1"/>
</dbReference>
<evidence type="ECO:0000256" key="1">
    <source>
        <dbReference type="SAM" id="MobiDB-lite"/>
    </source>
</evidence>
<dbReference type="InterPro" id="IPR032584">
    <property type="entry name" value="DUF4913"/>
</dbReference>
<feature type="region of interest" description="Disordered" evidence="1">
    <location>
        <begin position="48"/>
        <end position="68"/>
    </location>
</feature>
<name>A0ABS2TX67_9ACTN</name>
<keyword evidence="3" id="KW-1185">Reference proteome</keyword>
<comment type="caution">
    <text evidence="2">The sequence shown here is derived from an EMBL/GenBank/DDBJ whole genome shotgun (WGS) entry which is preliminary data.</text>
</comment>
<sequence>MPRRRPRRRGLRPHRLDALWLAWQQLTDTEAGLTGASTWHRNHLDPTLSRLRAPDGPFGACTTNTNRPTHRLLATPATATEAADPLTARAQPRPQPAVAQMPEAAG</sequence>
<protein>
    <submittedName>
        <fullName evidence="2">DUF4913 domain-containing protein</fullName>
    </submittedName>
</protein>
<organism evidence="2 3">
    <name type="scientific">Actinacidiphila acididurans</name>
    <dbReference type="NCBI Taxonomy" id="2784346"/>
    <lineage>
        <taxon>Bacteria</taxon>
        <taxon>Bacillati</taxon>
        <taxon>Actinomycetota</taxon>
        <taxon>Actinomycetes</taxon>
        <taxon>Kitasatosporales</taxon>
        <taxon>Streptomycetaceae</taxon>
        <taxon>Actinacidiphila</taxon>
    </lineage>
</organism>
<feature type="region of interest" description="Disordered" evidence="1">
    <location>
        <begin position="83"/>
        <end position="106"/>
    </location>
</feature>